<dbReference type="EMBL" id="NCVQ01000006">
    <property type="protein sequence ID" value="PWZ23304.1"/>
    <property type="molecule type" value="Genomic_DNA"/>
</dbReference>
<evidence type="ECO:0000256" key="1">
    <source>
        <dbReference type="SAM" id="MobiDB-lite"/>
    </source>
</evidence>
<evidence type="ECO:0000313" key="2">
    <source>
        <dbReference type="EMBL" id="PWZ23304.1"/>
    </source>
</evidence>
<feature type="region of interest" description="Disordered" evidence="1">
    <location>
        <begin position="63"/>
        <end position="122"/>
    </location>
</feature>
<name>A0A3L6EQF7_MAIZE</name>
<sequence>MNCLPVQNQTGFAQTNQEFKLQEPRVYNSHIGSKRSKLWLQNQHHLPQSFHIMSPLLIRGYASSTPRPSVRPLGNDSTPSRRAAAEHGGGRQRRGVELVEAERGADEAEQDPGADHDEDGGVGELVEPEEQALLADVEVHGLLAQAHLLPPLPPDLLLRRRRRRRGGGGLLLRHHHHLRRRGVQPDPAGLVPRLEAVLDAGGLGSGWRRGT</sequence>
<reference evidence="2 3" key="1">
    <citation type="journal article" date="2018" name="Nat. Genet.">
        <title>Extensive intraspecific gene order and gene structural variations between Mo17 and other maize genomes.</title>
        <authorList>
            <person name="Sun S."/>
            <person name="Zhou Y."/>
            <person name="Chen J."/>
            <person name="Shi J."/>
            <person name="Zhao H."/>
            <person name="Zhao H."/>
            <person name="Song W."/>
            <person name="Zhang M."/>
            <person name="Cui Y."/>
            <person name="Dong X."/>
            <person name="Liu H."/>
            <person name="Ma X."/>
            <person name="Jiao Y."/>
            <person name="Wang B."/>
            <person name="Wei X."/>
            <person name="Stein J.C."/>
            <person name="Glaubitz J.C."/>
            <person name="Lu F."/>
            <person name="Yu G."/>
            <person name="Liang C."/>
            <person name="Fengler K."/>
            <person name="Li B."/>
            <person name="Rafalski A."/>
            <person name="Schnable P.S."/>
            <person name="Ware D.H."/>
            <person name="Buckler E.S."/>
            <person name="Lai J."/>
        </authorList>
    </citation>
    <scope>NUCLEOTIDE SEQUENCE [LARGE SCALE GENOMIC DNA]</scope>
    <source>
        <strain evidence="3">cv. Missouri 17</strain>
        <tissue evidence="2">Seedling</tissue>
    </source>
</reference>
<gene>
    <name evidence="2" type="ORF">Zm00014a_038674</name>
</gene>
<dbReference type="AlphaFoldDB" id="A0A3L6EQF7"/>
<organism evidence="2 3">
    <name type="scientific">Zea mays</name>
    <name type="common">Maize</name>
    <dbReference type="NCBI Taxonomy" id="4577"/>
    <lineage>
        <taxon>Eukaryota</taxon>
        <taxon>Viridiplantae</taxon>
        <taxon>Streptophyta</taxon>
        <taxon>Embryophyta</taxon>
        <taxon>Tracheophyta</taxon>
        <taxon>Spermatophyta</taxon>
        <taxon>Magnoliopsida</taxon>
        <taxon>Liliopsida</taxon>
        <taxon>Poales</taxon>
        <taxon>Poaceae</taxon>
        <taxon>PACMAD clade</taxon>
        <taxon>Panicoideae</taxon>
        <taxon>Andropogonodae</taxon>
        <taxon>Andropogoneae</taxon>
        <taxon>Tripsacinae</taxon>
        <taxon>Zea</taxon>
    </lineage>
</organism>
<proteinExistence type="predicted"/>
<dbReference type="Proteomes" id="UP000251960">
    <property type="component" value="Chromosome 5"/>
</dbReference>
<accession>A0A3L6EQF7</accession>
<evidence type="ECO:0000313" key="3">
    <source>
        <dbReference type="Proteomes" id="UP000251960"/>
    </source>
</evidence>
<feature type="compositionally biased region" description="Acidic residues" evidence="1">
    <location>
        <begin position="107"/>
        <end position="122"/>
    </location>
</feature>
<comment type="caution">
    <text evidence="2">The sequence shown here is derived from an EMBL/GenBank/DDBJ whole genome shotgun (WGS) entry which is preliminary data.</text>
</comment>
<feature type="compositionally biased region" description="Basic and acidic residues" evidence="1">
    <location>
        <begin position="83"/>
        <end position="106"/>
    </location>
</feature>
<protein>
    <submittedName>
        <fullName evidence="2">Uncharacterized protein</fullName>
    </submittedName>
</protein>